<sequence>MDDGFIAKPLAKRQIDQAYPLVRAVAPGLEVAQWRAFAGALIGRPGPSVAPSGIMTAQNGHGYIHGLFSYTRDQHLHHGPILSVENFIVLDLFDPAAAAATLLRAMDAVAKALGCSAIHTNLAGPPVAPPQPGGGMLDRFREEGHAPEALRLCKRLARANDNNALDSAVRAD</sequence>
<evidence type="ECO:0000313" key="2">
    <source>
        <dbReference type="Proteomes" id="UP000584642"/>
    </source>
</evidence>
<gene>
    <name evidence="1" type="ORF">HND93_10510</name>
</gene>
<accession>A0ABX2T7H9</accession>
<organism evidence="1 2">
    <name type="scientific">Azospirillum oleiclasticum</name>
    <dbReference type="NCBI Taxonomy" id="2735135"/>
    <lineage>
        <taxon>Bacteria</taxon>
        <taxon>Pseudomonadati</taxon>
        <taxon>Pseudomonadota</taxon>
        <taxon>Alphaproteobacteria</taxon>
        <taxon>Rhodospirillales</taxon>
        <taxon>Azospirillaceae</taxon>
        <taxon>Azospirillum</taxon>
    </lineage>
</organism>
<keyword evidence="2" id="KW-1185">Reference proteome</keyword>
<evidence type="ECO:0008006" key="3">
    <source>
        <dbReference type="Google" id="ProtNLM"/>
    </source>
</evidence>
<evidence type="ECO:0000313" key="1">
    <source>
        <dbReference type="EMBL" id="NYZ20146.1"/>
    </source>
</evidence>
<dbReference type="Proteomes" id="UP000584642">
    <property type="component" value="Unassembled WGS sequence"/>
</dbReference>
<dbReference type="EMBL" id="JABFDB010000006">
    <property type="protein sequence ID" value="NYZ20146.1"/>
    <property type="molecule type" value="Genomic_DNA"/>
</dbReference>
<protein>
    <recommendedName>
        <fullName evidence="3">Tn3 transposase DDE domain-containing protein</fullName>
    </recommendedName>
</protein>
<proteinExistence type="predicted"/>
<dbReference type="RefSeq" id="WP_180281916.1">
    <property type="nucleotide sequence ID" value="NZ_JABFDB010000006.1"/>
</dbReference>
<comment type="caution">
    <text evidence="1">The sequence shown here is derived from an EMBL/GenBank/DDBJ whole genome shotgun (WGS) entry which is preliminary data.</text>
</comment>
<reference evidence="1 2" key="1">
    <citation type="submission" date="2020-05" db="EMBL/GenBank/DDBJ databases">
        <title>Azospirillum oleiclasticum sp. nov, a nitrogen-fixing and heavy crude oil-emulsifying bacterium isolated from the crude oil of Yumen Oilfield.</title>
        <authorList>
            <person name="Wu D."/>
            <person name="Cai M."/>
            <person name="Zhang X."/>
        </authorList>
    </citation>
    <scope>NUCLEOTIDE SEQUENCE [LARGE SCALE GENOMIC DNA]</scope>
    <source>
        <strain evidence="1 2">ROY-1-1-2</strain>
    </source>
</reference>
<name>A0ABX2T7H9_9PROT</name>